<feature type="compositionally biased region" description="Polar residues" evidence="4">
    <location>
        <begin position="546"/>
        <end position="565"/>
    </location>
</feature>
<dbReference type="InterPro" id="IPR027409">
    <property type="entry name" value="GroEL-like_apical_dom_sf"/>
</dbReference>
<feature type="compositionally biased region" description="Acidic residues" evidence="4">
    <location>
        <begin position="1473"/>
        <end position="1491"/>
    </location>
</feature>
<evidence type="ECO:0000256" key="4">
    <source>
        <dbReference type="SAM" id="MobiDB-lite"/>
    </source>
</evidence>
<name>A0ABQ9Y1P6_9EUKA</name>
<accession>A0ABQ9Y1P6</accession>
<dbReference type="EC" id="2.7.1.150" evidence="7"/>
<keyword evidence="5" id="KW-0732">Signal</keyword>
<dbReference type="Gene3D" id="3.50.7.10">
    <property type="entry name" value="GroEL"/>
    <property type="match status" value="1"/>
</dbReference>
<feature type="region of interest" description="Disordered" evidence="4">
    <location>
        <begin position="1450"/>
        <end position="1496"/>
    </location>
</feature>
<feature type="region of interest" description="Disordered" evidence="4">
    <location>
        <begin position="1156"/>
        <end position="1186"/>
    </location>
</feature>
<feature type="region of interest" description="Disordered" evidence="4">
    <location>
        <begin position="546"/>
        <end position="594"/>
    </location>
</feature>
<dbReference type="EMBL" id="JARBJD010000044">
    <property type="protein sequence ID" value="KAK2957656.1"/>
    <property type="molecule type" value="Genomic_DNA"/>
</dbReference>
<evidence type="ECO:0000259" key="6">
    <source>
        <dbReference type="PROSITE" id="PS51455"/>
    </source>
</evidence>
<feature type="compositionally biased region" description="Polar residues" evidence="4">
    <location>
        <begin position="929"/>
        <end position="939"/>
    </location>
</feature>
<gene>
    <name evidence="7" type="ORF">BLNAU_7311</name>
</gene>
<dbReference type="InterPro" id="IPR027483">
    <property type="entry name" value="PInositol-4-P-4/5-kinase_C_sf"/>
</dbReference>
<dbReference type="InterPro" id="IPR002498">
    <property type="entry name" value="PInositol-4-P-4/5-kinase_core"/>
</dbReference>
<proteinExistence type="predicted"/>
<dbReference type="PANTHER" id="PTHR45748">
    <property type="entry name" value="1-PHOSPHATIDYLINOSITOL 3-PHOSPHATE 5-KINASE-RELATED"/>
    <property type="match status" value="1"/>
</dbReference>
<sequence>MSQCHRCGTRIGLLHRLVTCCICSQQFCTDCVNITQLNSEEHVTISEDPSDFHTLESFLADFNRELHQFTFESPLLPRPISQYPNISTVLFTVPNQAELDTSQHLTMSPALVDILMREGAREVLNPELYRTHFFQIVVKNQILHILSTLLSLLHLPLHWGHLLIDLVQQALRNEQQCHWFLGNKAESTSIPPLFTHVGSQSLGDMHRIIFRSVPGGFSAKEDSFIFDGVVMEVSTTSRNVHRMRGKNVKLALFRCRLDGLDLTKDITSSQTKPSNDEPLKESDLVWFDSTNPKHTSSTLMRFTSVLQSFEISLVLTTELVTFDVQEELELFGISIIVVTPQQLDLLAFSFNVPIVESISRLSHNHIAVCDWWKSVVVQDETAFSDPTFNRDLELPEQESDNDHEVEEVADEGYKPAQITDTTAWISDKNQHQAPGHISNGVPPPRTIGNLQNLISLPEHPSFSSNSKWMVFFNTSSLQRIQTICLRGAPHSVLKRAASVGRVGLQLARAGQSDVSLWTSLHFHPATFLHQRHVTVQFPYTTFNSMFPRQKANGPTQNGQTDSDNIPTAPIITHDDPGNPTEPPDNESAEDQSSYKKIKVKIAPTKEMHWMFNLYQCISHFDILRHLIQQLTDLSVDHNDFNSLSRHSSGVSNTNHVIDHSLRDFIMQDVLFPLGQENLDDHHILSALHSAATRNQTMDALELKQILGEPLPLYFGSLPQMSFIIRNSLENRWREESDKSASVCVVVPSATDGIQSTSTDEDLDSGKEIERESPHRQQDQSVDAEDDQTDSPSTFPETSPTFPETSPTVRYFPLKMRSAKFISVLPEIPKSDHLDTFEILGHRIDISVEASPSGTYNDSQTRVYLTPPSVASEALLNMPLARFLDVLFSCDYDRLIPYQYLERQVPLKKAEQPDACSLSHPFPHRAPSHRPSSQPDQTNRPGPPIIVQLSSDDYPTPAQPSIPLSCQSQKLAYSSGWYSNKPERIFTVTIEMLSPFDDPPLERKAHTVDVPRSPTGDSVHNSHAAEFPSQIQFPRQTSEDDIEEKGLNDSKDDLIKRDFSEQKQGKPKRSGLREVLKSDDLSFSMIIGCFPLFVEDFLRDDWQDVHQRKPMHILNRLRKVHISKEISKEVERIIAKELLDETTEFDRMRREIERKREEAKRLEEEKAARKREENIPPENLDQEQPLISPRDLPIEPFFFTHKPTFHSQAQIPISHSQIALVQSSSDQKDSNVQLKSVTSAPNLISSQTKQDIPHPLVVSVLFEGDRSDSSPLEPSLSWEDSPGMTFQRFPDDNVDPPLHQLGHTPNIGRSVNNLQDLSQSSQGSIHSNDQFKDGEKQWELSQLTLVVNKNPLISEQEEMEEVQEKLRDSRINRHNQMKLLIDRAVLFDSACRTLNKYLDSTSLPFSSLENLLQNRQISQPLRVDTFTEESESDSPPFVPFLLKEIQSKDSDHEPEDYDFIVDPNTQSGNQQDVTGEDDLHEEDSVESEEESESEKVLGDSQLLAGINPIWSSLPPLRSNLRTFVDSYHPCLPAGLNGEMILVDETEITSVVSFVLMSQGYLNCILRNAVRCVSAAQLLDEGVLFEEVHHISQEDELESSKDHLHPTDSTSYILRSSDDAQHRTDPVMKSSSTMKACLEHSIRDDYCCRFNDGKMQLSVTIHYSLQFHALRARTIGNYLFAHSLLRCSDLDVKGGKSNASFFKTGDQRFVIKQISGIEMKQLLDSAFDYFFHFSDTLYGDVGSLLLPIVSIITVQQISSDAVVNVPVGPKRHARYFVVMENQKYGQDFVISFDLKGSLRNRLVKDLFQHGGVLQDSNYIDMMFNWQMKLESRDWQKFMEFADRDSKFLSDLNVVDYSLLVGVGDNAPVIHVGIIDYIRQYTWDKQLESIVKKTGILGQGSIAPTIIRPSEYRQRFMDSLKRYFTQVPGRFEMCFGISPEAEIQPDTDSSEV</sequence>
<dbReference type="PROSITE" id="PS51455">
    <property type="entry name" value="PIPK"/>
    <property type="match status" value="1"/>
</dbReference>
<feature type="domain" description="PIPK" evidence="6">
    <location>
        <begin position="1594"/>
        <end position="1921"/>
    </location>
</feature>
<keyword evidence="1 3" id="KW-0547">Nucleotide-binding</keyword>
<feature type="compositionally biased region" description="Basic and acidic residues" evidence="4">
    <location>
        <begin position="763"/>
        <end position="777"/>
    </location>
</feature>
<feature type="compositionally biased region" description="Acidic residues" evidence="4">
    <location>
        <begin position="394"/>
        <end position="410"/>
    </location>
</feature>
<dbReference type="InterPro" id="IPR044769">
    <property type="entry name" value="PIKfyve_PIPKc"/>
</dbReference>
<evidence type="ECO:0000256" key="3">
    <source>
        <dbReference type="PROSITE-ProRule" id="PRU00781"/>
    </source>
</evidence>
<feature type="signal peptide" evidence="5">
    <location>
        <begin position="1"/>
        <end position="23"/>
    </location>
</feature>
<dbReference type="Pfam" id="PF01504">
    <property type="entry name" value="PIP5K"/>
    <property type="match status" value="2"/>
</dbReference>
<organism evidence="7 8">
    <name type="scientific">Blattamonas nauphoetae</name>
    <dbReference type="NCBI Taxonomy" id="2049346"/>
    <lineage>
        <taxon>Eukaryota</taxon>
        <taxon>Metamonada</taxon>
        <taxon>Preaxostyla</taxon>
        <taxon>Oxymonadida</taxon>
        <taxon>Blattamonas</taxon>
    </lineage>
</organism>
<dbReference type="SMART" id="SM00330">
    <property type="entry name" value="PIPKc"/>
    <property type="match status" value="1"/>
</dbReference>
<evidence type="ECO:0000256" key="1">
    <source>
        <dbReference type="ARBA" id="ARBA00022741"/>
    </source>
</evidence>
<feature type="region of interest" description="Disordered" evidence="4">
    <location>
        <begin position="752"/>
        <end position="806"/>
    </location>
</feature>
<evidence type="ECO:0000256" key="5">
    <source>
        <dbReference type="SAM" id="SignalP"/>
    </source>
</evidence>
<reference evidence="7 8" key="1">
    <citation type="journal article" date="2022" name="bioRxiv">
        <title>Genomics of Preaxostyla Flagellates Illuminates Evolutionary Transitions and the Path Towards Mitochondrial Loss.</title>
        <authorList>
            <person name="Novak L.V.F."/>
            <person name="Treitli S.C."/>
            <person name="Pyrih J."/>
            <person name="Halakuc P."/>
            <person name="Pipaliya S.V."/>
            <person name="Vacek V."/>
            <person name="Brzon O."/>
            <person name="Soukal P."/>
            <person name="Eme L."/>
            <person name="Dacks J.B."/>
            <person name="Karnkowska A."/>
            <person name="Elias M."/>
            <person name="Hampl V."/>
        </authorList>
    </citation>
    <scope>NUCLEOTIDE SEQUENCE [LARGE SCALE GENOMIC DNA]</scope>
    <source>
        <strain evidence="7">NAU3</strain>
        <tissue evidence="7">Gut</tissue>
    </source>
</reference>
<feature type="region of interest" description="Disordered" evidence="4">
    <location>
        <begin position="392"/>
        <end position="411"/>
    </location>
</feature>
<feature type="region of interest" description="Disordered" evidence="4">
    <location>
        <begin position="1010"/>
        <end position="1051"/>
    </location>
</feature>
<evidence type="ECO:0000313" key="8">
    <source>
        <dbReference type="Proteomes" id="UP001281761"/>
    </source>
</evidence>
<keyword evidence="2 3" id="KW-0067">ATP-binding</keyword>
<keyword evidence="8" id="KW-1185">Reference proteome</keyword>
<dbReference type="Gene3D" id="3.30.800.10">
    <property type="entry name" value="Phosphatidylinositol Phosphate Kinase II Beta"/>
    <property type="match status" value="1"/>
</dbReference>
<protein>
    <submittedName>
        <fullName evidence="7">1-phosphatidylinositol 3-phosphate 5-kinase FAB1</fullName>
        <ecNumber evidence="7">2.7.1.150</ecNumber>
    </submittedName>
</protein>
<dbReference type="CDD" id="cd17300">
    <property type="entry name" value="PIPKc_PIKfyve"/>
    <property type="match status" value="1"/>
</dbReference>
<evidence type="ECO:0000313" key="7">
    <source>
        <dbReference type="EMBL" id="KAK2957656.1"/>
    </source>
</evidence>
<dbReference type="CDD" id="cd00065">
    <property type="entry name" value="FYVE_like_SF"/>
    <property type="match status" value="1"/>
</dbReference>
<comment type="caution">
    <text evidence="7">The sequence shown here is derived from an EMBL/GenBank/DDBJ whole genome shotgun (WGS) entry which is preliminary data.</text>
</comment>
<feature type="compositionally biased region" description="Polar residues" evidence="4">
    <location>
        <begin position="1462"/>
        <end position="1472"/>
    </location>
</feature>
<dbReference type="InterPro" id="IPR027484">
    <property type="entry name" value="PInositol-4-P-5-kinase_N"/>
</dbReference>
<keyword evidence="3" id="KW-0418">Kinase</keyword>
<feature type="chain" id="PRO_5046772209" evidence="5">
    <location>
        <begin position="24"/>
        <end position="1949"/>
    </location>
</feature>
<feature type="compositionally biased region" description="Low complexity" evidence="4">
    <location>
        <begin position="790"/>
        <end position="806"/>
    </location>
</feature>
<keyword evidence="3 7" id="KW-0808">Transferase</keyword>
<feature type="compositionally biased region" description="Basic and acidic residues" evidence="4">
    <location>
        <begin position="1156"/>
        <end position="1173"/>
    </location>
</feature>
<dbReference type="Gene3D" id="3.30.810.10">
    <property type="entry name" value="2-Layer Sandwich"/>
    <property type="match status" value="1"/>
</dbReference>
<dbReference type="Proteomes" id="UP001281761">
    <property type="component" value="Unassembled WGS sequence"/>
</dbReference>
<dbReference type="GO" id="GO:0000285">
    <property type="term" value="F:1-phosphatidylinositol-3-phosphate 5-kinase activity"/>
    <property type="evidence" value="ECO:0007669"/>
    <property type="project" value="UniProtKB-EC"/>
</dbReference>
<feature type="region of interest" description="Disordered" evidence="4">
    <location>
        <begin position="911"/>
        <end position="962"/>
    </location>
</feature>
<evidence type="ECO:0000256" key="2">
    <source>
        <dbReference type="ARBA" id="ARBA00022840"/>
    </source>
</evidence>
<dbReference type="SUPFAM" id="SSF56104">
    <property type="entry name" value="SAICAR synthase-like"/>
    <property type="match status" value="1"/>
</dbReference>